<protein>
    <recommendedName>
        <fullName evidence="8">Proline iminopeptidase</fullName>
        <shortName evidence="8">PIP</shortName>
        <ecNumber evidence="8">3.4.11.5</ecNumber>
    </recommendedName>
    <alternativeName>
        <fullName evidence="8">Prolyl aminopeptidase</fullName>
    </alternativeName>
</protein>
<evidence type="ECO:0000256" key="3">
    <source>
        <dbReference type="ARBA" id="ARBA00010088"/>
    </source>
</evidence>
<evidence type="ECO:0000256" key="6">
    <source>
        <dbReference type="ARBA" id="ARBA00022670"/>
    </source>
</evidence>
<dbReference type="InterPro" id="IPR029058">
    <property type="entry name" value="AB_hydrolase_fold"/>
</dbReference>
<dbReference type="GO" id="GO:0004177">
    <property type="term" value="F:aminopeptidase activity"/>
    <property type="evidence" value="ECO:0007669"/>
    <property type="project" value="UniProtKB-KW"/>
</dbReference>
<dbReference type="PRINTS" id="PR00111">
    <property type="entry name" value="ABHYDROLASE"/>
</dbReference>
<dbReference type="RefSeq" id="WP_344813534.1">
    <property type="nucleotide sequence ID" value="NZ_BAAAYX010000013.1"/>
</dbReference>
<dbReference type="PANTHER" id="PTHR43722:SF1">
    <property type="entry name" value="PROLINE IMINOPEPTIDASE"/>
    <property type="match status" value="1"/>
</dbReference>
<dbReference type="EC" id="3.4.11.5" evidence="8"/>
<name>A0ABP7E0U5_9ACTN</name>
<accession>A0ABP7E0U5</accession>
<reference evidence="11" key="1">
    <citation type="journal article" date="2019" name="Int. J. Syst. Evol. Microbiol.">
        <title>The Global Catalogue of Microorganisms (GCM) 10K type strain sequencing project: providing services to taxonomists for standard genome sequencing and annotation.</title>
        <authorList>
            <consortium name="The Broad Institute Genomics Platform"/>
            <consortium name="The Broad Institute Genome Sequencing Center for Infectious Disease"/>
            <person name="Wu L."/>
            <person name="Ma J."/>
        </authorList>
    </citation>
    <scope>NUCLEOTIDE SEQUENCE [LARGE SCALE GENOMIC DNA]</scope>
    <source>
        <strain evidence="11">JCM 16548</strain>
    </source>
</reference>
<feature type="domain" description="AB hydrolase-1" evidence="9">
    <location>
        <begin position="35"/>
        <end position="294"/>
    </location>
</feature>
<dbReference type="InterPro" id="IPR002410">
    <property type="entry name" value="Peptidase_S33"/>
</dbReference>
<comment type="similarity">
    <text evidence="3 8">Belongs to the peptidase S33 family.</text>
</comment>
<keyword evidence="5 8" id="KW-0963">Cytoplasm</keyword>
<dbReference type="EMBL" id="BAAAYX010000013">
    <property type="protein sequence ID" value="GAA3711767.1"/>
    <property type="molecule type" value="Genomic_DNA"/>
</dbReference>
<dbReference type="PANTHER" id="PTHR43722">
    <property type="entry name" value="PROLINE IMINOPEPTIDASE"/>
    <property type="match status" value="1"/>
</dbReference>
<evidence type="ECO:0000256" key="4">
    <source>
        <dbReference type="ARBA" id="ARBA00022438"/>
    </source>
</evidence>
<evidence type="ECO:0000256" key="5">
    <source>
        <dbReference type="ARBA" id="ARBA00022490"/>
    </source>
</evidence>
<gene>
    <name evidence="10" type="primary">pip_2</name>
    <name evidence="10" type="ORF">GCM10022204_33240</name>
</gene>
<keyword evidence="4 8" id="KW-0031">Aminopeptidase</keyword>
<evidence type="ECO:0000259" key="9">
    <source>
        <dbReference type="Pfam" id="PF00561"/>
    </source>
</evidence>
<evidence type="ECO:0000256" key="7">
    <source>
        <dbReference type="ARBA" id="ARBA00022801"/>
    </source>
</evidence>
<dbReference type="PRINTS" id="PR00793">
    <property type="entry name" value="PROAMNOPTASE"/>
</dbReference>
<comment type="caution">
    <text evidence="10">The sequence shown here is derived from an EMBL/GenBank/DDBJ whole genome shotgun (WGS) entry which is preliminary data.</text>
</comment>
<dbReference type="SUPFAM" id="SSF53474">
    <property type="entry name" value="alpha/beta-Hydrolases"/>
    <property type="match status" value="1"/>
</dbReference>
<evidence type="ECO:0000313" key="11">
    <source>
        <dbReference type="Proteomes" id="UP001500051"/>
    </source>
</evidence>
<sequence length="314" mass="34573">MEPPVEPYASGLLDVADGSQLWWETSGNPAGRPALFLHGGPGGRLGGGYRRRFDAARWRIVGLDQRGSGRSRPLASEDLDSLGTNTTEQLIADLEELRLHLGIERWLLHGVSWGTGLAVAYALAHPDRVSGVVLTAVALTTRPYVEWITETVGMLFPVEWAAFARAADRRPRERVVDAYARRLTDPDPEVRRRAATDWCRWEGVHISLGPGIDGTPMYHDDPDQQLLTSTLVTHYWSHDGFLDHDHVLARIPTLAGIPCVMVHGRYDVSGPAGFAYELQQAWPGSELIMVDEGHGGATMMDLTAQAITRLGESR</sequence>
<keyword evidence="6 8" id="KW-0645">Protease</keyword>
<evidence type="ECO:0000256" key="2">
    <source>
        <dbReference type="ARBA" id="ARBA00004496"/>
    </source>
</evidence>
<dbReference type="Proteomes" id="UP001500051">
    <property type="component" value="Unassembled WGS sequence"/>
</dbReference>
<dbReference type="Pfam" id="PF00561">
    <property type="entry name" value="Abhydrolase_1"/>
    <property type="match status" value="1"/>
</dbReference>
<organism evidence="10 11">
    <name type="scientific">Microlunatus aurantiacus</name>
    <dbReference type="NCBI Taxonomy" id="446786"/>
    <lineage>
        <taxon>Bacteria</taxon>
        <taxon>Bacillati</taxon>
        <taxon>Actinomycetota</taxon>
        <taxon>Actinomycetes</taxon>
        <taxon>Propionibacteriales</taxon>
        <taxon>Propionibacteriaceae</taxon>
        <taxon>Microlunatus</taxon>
    </lineage>
</organism>
<dbReference type="PIRSF" id="PIRSF006431">
    <property type="entry name" value="Pept_S33"/>
    <property type="match status" value="1"/>
</dbReference>
<dbReference type="InterPro" id="IPR000073">
    <property type="entry name" value="AB_hydrolase_1"/>
</dbReference>
<proteinExistence type="inferred from homology"/>
<dbReference type="Gene3D" id="3.40.50.1820">
    <property type="entry name" value="alpha/beta hydrolase"/>
    <property type="match status" value="1"/>
</dbReference>
<dbReference type="InterPro" id="IPR005944">
    <property type="entry name" value="Pro_iminopeptidase"/>
</dbReference>
<comment type="catalytic activity">
    <reaction evidence="1 8">
        <text>Release of N-terminal proline from a peptide.</text>
        <dbReference type="EC" id="3.4.11.5"/>
    </reaction>
</comment>
<comment type="subcellular location">
    <subcellularLocation>
        <location evidence="2 8">Cytoplasm</location>
    </subcellularLocation>
</comment>
<evidence type="ECO:0000256" key="1">
    <source>
        <dbReference type="ARBA" id="ARBA00001585"/>
    </source>
</evidence>
<keyword evidence="11" id="KW-1185">Reference proteome</keyword>
<evidence type="ECO:0000256" key="8">
    <source>
        <dbReference type="PIRNR" id="PIRNR006431"/>
    </source>
</evidence>
<evidence type="ECO:0000313" key="10">
    <source>
        <dbReference type="EMBL" id="GAA3711767.1"/>
    </source>
</evidence>
<keyword evidence="7 8" id="KW-0378">Hydrolase</keyword>